<dbReference type="EMBL" id="CAJGYM010000031">
    <property type="protein sequence ID" value="CAD6192982.1"/>
    <property type="molecule type" value="Genomic_DNA"/>
</dbReference>
<evidence type="ECO:0000313" key="1">
    <source>
        <dbReference type="EMBL" id="CAD6192982.1"/>
    </source>
</evidence>
<dbReference type="AlphaFoldDB" id="A0A8S1HD41"/>
<organism evidence="1 2">
    <name type="scientific">Caenorhabditis auriculariae</name>
    <dbReference type="NCBI Taxonomy" id="2777116"/>
    <lineage>
        <taxon>Eukaryota</taxon>
        <taxon>Metazoa</taxon>
        <taxon>Ecdysozoa</taxon>
        <taxon>Nematoda</taxon>
        <taxon>Chromadorea</taxon>
        <taxon>Rhabditida</taxon>
        <taxon>Rhabditina</taxon>
        <taxon>Rhabditomorpha</taxon>
        <taxon>Rhabditoidea</taxon>
        <taxon>Rhabditidae</taxon>
        <taxon>Peloderinae</taxon>
        <taxon>Caenorhabditis</taxon>
    </lineage>
</organism>
<keyword evidence="2" id="KW-1185">Reference proteome</keyword>
<evidence type="ECO:0000313" key="2">
    <source>
        <dbReference type="Proteomes" id="UP000835052"/>
    </source>
</evidence>
<proteinExistence type="predicted"/>
<protein>
    <submittedName>
        <fullName evidence="1">Uncharacterized protein</fullName>
    </submittedName>
</protein>
<comment type="caution">
    <text evidence="1">The sequence shown here is derived from an EMBL/GenBank/DDBJ whole genome shotgun (WGS) entry which is preliminary data.</text>
</comment>
<name>A0A8S1HD41_9PELO</name>
<accession>A0A8S1HD41</accession>
<reference evidence="1" key="1">
    <citation type="submission" date="2020-10" db="EMBL/GenBank/DDBJ databases">
        <authorList>
            <person name="Kikuchi T."/>
        </authorList>
    </citation>
    <scope>NUCLEOTIDE SEQUENCE</scope>
    <source>
        <strain evidence="1">NKZ352</strain>
    </source>
</reference>
<gene>
    <name evidence="1" type="ORF">CAUJ_LOCUS8901</name>
</gene>
<dbReference type="Proteomes" id="UP000835052">
    <property type="component" value="Unassembled WGS sequence"/>
</dbReference>
<sequence>MGIFRQADTAQGIISWAREETSAGLKSAAVLQQPLARHVQVLEQPPHPSRPSFGQHIATFATIRHLLVDSELPQYNYCQPFGLDTLIFWRHSKGPLRRSNRRMLTGKLFNKKKKAGLPQYNYCQPFEPDPLSF</sequence>